<feature type="compositionally biased region" description="Basic and acidic residues" evidence="9">
    <location>
        <begin position="389"/>
        <end position="411"/>
    </location>
</feature>
<feature type="region of interest" description="Disordered" evidence="9">
    <location>
        <begin position="1"/>
        <end position="30"/>
    </location>
</feature>
<feature type="domain" description="PUM-HD" evidence="10">
    <location>
        <begin position="887"/>
        <end position="1227"/>
    </location>
</feature>
<reference evidence="11" key="1">
    <citation type="submission" date="2020-03" db="EMBL/GenBank/DDBJ databases">
        <title>Studies in the Genomics of Life Span.</title>
        <authorList>
            <person name="Glass D."/>
        </authorList>
    </citation>
    <scope>NUCLEOTIDE SEQUENCE</scope>
    <source>
        <strain evidence="11">LTLLF</strain>
        <tissue evidence="11">Muscle</tissue>
    </source>
</reference>
<keyword evidence="5" id="KW-0810">Translation regulation</keyword>
<dbReference type="FunFam" id="1.25.10.10:FF:000004">
    <property type="entry name" value="Pumilio homolog 1 isoform 2"/>
    <property type="match status" value="1"/>
</dbReference>
<feature type="repeat" description="Pumilio" evidence="8">
    <location>
        <begin position="1123"/>
        <end position="1158"/>
    </location>
</feature>
<dbReference type="GO" id="GO:0035196">
    <property type="term" value="P:miRNA processing"/>
    <property type="evidence" value="ECO:0007669"/>
    <property type="project" value="TreeGrafter"/>
</dbReference>
<dbReference type="GO" id="GO:0006417">
    <property type="term" value="P:regulation of translation"/>
    <property type="evidence" value="ECO:0007669"/>
    <property type="project" value="UniProtKB-KW"/>
</dbReference>
<feature type="compositionally biased region" description="Low complexity" evidence="9">
    <location>
        <begin position="74"/>
        <end position="96"/>
    </location>
</feature>
<feature type="repeat" description="Pumilio" evidence="8">
    <location>
        <begin position="1162"/>
        <end position="1201"/>
    </location>
</feature>
<proteinExistence type="predicted"/>
<evidence type="ECO:0000259" key="10">
    <source>
        <dbReference type="PROSITE" id="PS50303"/>
    </source>
</evidence>
<feature type="compositionally biased region" description="Polar residues" evidence="9">
    <location>
        <begin position="650"/>
        <end position="663"/>
    </location>
</feature>
<evidence type="ECO:0000313" key="11">
    <source>
        <dbReference type="EMBL" id="KAH0503064.1"/>
    </source>
</evidence>
<feature type="region of interest" description="Disordered" evidence="9">
    <location>
        <begin position="374"/>
        <end position="411"/>
    </location>
</feature>
<dbReference type="InterPro" id="IPR033712">
    <property type="entry name" value="Pumilio_RNA-bd"/>
</dbReference>
<evidence type="ECO:0000256" key="7">
    <source>
        <dbReference type="ARBA" id="ARBA00040564"/>
    </source>
</evidence>
<protein>
    <recommendedName>
        <fullName evidence="7">Pumilio homolog 1</fullName>
    </recommendedName>
</protein>
<evidence type="ECO:0000256" key="1">
    <source>
        <dbReference type="ARBA" id="ARBA00004201"/>
    </source>
</evidence>
<feature type="region of interest" description="Disordered" evidence="9">
    <location>
        <begin position="74"/>
        <end position="109"/>
    </location>
</feature>
<feature type="compositionally biased region" description="Low complexity" evidence="9">
    <location>
        <begin position="629"/>
        <end position="641"/>
    </location>
</feature>
<gene>
    <name evidence="11" type="ORF">LTLLF_187720</name>
</gene>
<dbReference type="Proteomes" id="UP000710432">
    <property type="component" value="Unassembled WGS sequence"/>
</dbReference>
<dbReference type="CDD" id="cd07920">
    <property type="entry name" value="Pumilio"/>
    <property type="match status" value="1"/>
</dbReference>
<dbReference type="AlphaFoldDB" id="A0A8J6KMW0"/>
<dbReference type="GO" id="GO:0003730">
    <property type="term" value="F:mRNA 3'-UTR binding"/>
    <property type="evidence" value="ECO:0007669"/>
    <property type="project" value="TreeGrafter"/>
</dbReference>
<dbReference type="EMBL" id="JAATJU010025600">
    <property type="protein sequence ID" value="KAH0503064.1"/>
    <property type="molecule type" value="Genomic_DNA"/>
</dbReference>
<dbReference type="Pfam" id="PF00806">
    <property type="entry name" value="PUF"/>
    <property type="match status" value="8"/>
</dbReference>
<feature type="repeat" description="Pumilio" evidence="8">
    <location>
        <begin position="907"/>
        <end position="942"/>
    </location>
</feature>
<name>A0A8J6KMW0_MICOH</name>
<dbReference type="PANTHER" id="PTHR12537:SF1">
    <property type="entry name" value="PUMILIO HOMOLOG 1"/>
    <property type="match status" value="1"/>
</dbReference>
<dbReference type="GO" id="GO:0005829">
    <property type="term" value="C:cytosol"/>
    <property type="evidence" value="ECO:0007669"/>
    <property type="project" value="TreeGrafter"/>
</dbReference>
<feature type="repeat" description="Pumilio" evidence="8">
    <location>
        <begin position="1015"/>
        <end position="1050"/>
    </location>
</feature>
<feature type="repeat" description="Pumilio" evidence="8">
    <location>
        <begin position="943"/>
        <end position="978"/>
    </location>
</feature>
<feature type="repeat" description="Pumilio" evidence="8">
    <location>
        <begin position="1051"/>
        <end position="1086"/>
    </location>
</feature>
<keyword evidence="6" id="KW-0694">RNA-binding</keyword>
<evidence type="ECO:0000256" key="2">
    <source>
        <dbReference type="ARBA" id="ARBA00004463"/>
    </source>
</evidence>
<organism evidence="11 12">
    <name type="scientific">Microtus ochrogaster</name>
    <name type="common">Prairie vole</name>
    <dbReference type="NCBI Taxonomy" id="79684"/>
    <lineage>
        <taxon>Eukaryota</taxon>
        <taxon>Metazoa</taxon>
        <taxon>Chordata</taxon>
        <taxon>Craniata</taxon>
        <taxon>Vertebrata</taxon>
        <taxon>Euteleostomi</taxon>
        <taxon>Mammalia</taxon>
        <taxon>Eutheria</taxon>
        <taxon>Euarchontoglires</taxon>
        <taxon>Glires</taxon>
        <taxon>Rodentia</taxon>
        <taxon>Myomorpha</taxon>
        <taxon>Muroidea</taxon>
        <taxon>Cricetidae</taxon>
        <taxon>Arvicolinae</taxon>
        <taxon>Microtus</taxon>
    </lineage>
</organism>
<comment type="caution">
    <text evidence="11">The sequence shown here is derived from an EMBL/GenBank/DDBJ whole genome shotgun (WGS) entry which is preliminary data.</text>
</comment>
<evidence type="ECO:0000256" key="5">
    <source>
        <dbReference type="ARBA" id="ARBA00022845"/>
    </source>
</evidence>
<evidence type="ECO:0000256" key="8">
    <source>
        <dbReference type="PROSITE-ProRule" id="PRU00317"/>
    </source>
</evidence>
<evidence type="ECO:0000256" key="4">
    <source>
        <dbReference type="ARBA" id="ARBA00022737"/>
    </source>
</evidence>
<dbReference type="GO" id="GO:0043488">
    <property type="term" value="P:regulation of mRNA stability"/>
    <property type="evidence" value="ECO:0007669"/>
    <property type="project" value="TreeGrafter"/>
</dbReference>
<dbReference type="InterPro" id="IPR016024">
    <property type="entry name" value="ARM-type_fold"/>
</dbReference>
<dbReference type="PROSITE" id="PS50303">
    <property type="entry name" value="PUM_HD"/>
    <property type="match status" value="1"/>
</dbReference>
<feature type="region of interest" description="Disordered" evidence="9">
    <location>
        <begin position="629"/>
        <end position="663"/>
    </location>
</feature>
<dbReference type="SMART" id="SM00025">
    <property type="entry name" value="Pumilio"/>
    <property type="match status" value="8"/>
</dbReference>
<evidence type="ECO:0000256" key="6">
    <source>
        <dbReference type="ARBA" id="ARBA00022884"/>
    </source>
</evidence>
<dbReference type="InterPro" id="IPR011989">
    <property type="entry name" value="ARM-like"/>
</dbReference>
<sequence>MRGRPRVGIPLPLDGGPGAPSASGRLPPCSLDGGARSSLRAGTAVVWPASFPEFTQALRLAWQRGNLFQSRPPARSAHAAATAGAGAGAAPMMHRASPVPSGPPCCRSESIRTRVTPNRAPDSQRADAPFVLAFGRGWRGEEGLETPPGLAEARRSLRSYVFGRRQRGPIVIREEGVGSWPRPGPAPSYRRRLRASVRPCWESLEIGVGRSPRLFVFLLSVYLFIYFGMGWRSPEPSLVAAEWKFCAPAGPLDFWSFRGSAEGGTIHRFRKRRRAPVHGRDPTVVGSGRFLQALDAERWPSGSFGSPFGLLGFLAAFCFHHSVSQPIMVQRRPGQSFHVNSEVNSVLSPRSESGGLGVSMVEYVLSSSPGDSCLRKGGFGPRDADSDENDKGEKKNKGTFDGDKLGDLKEEGDVMDKTNGLPVQNGIDADVKDFSRTPGNCQNSANEVDLLGPNQNGSEGLAQLTSTNGAKPVEDFSNMESQSVPLDPMEHVGMEPLQFDYSGTQVPVDSAAATVGLFDYNSQQQLFQRPNALAVQQLTAAQQQQYALAAAHQPHIGLAPAAFVPNPYIISAAPPGTDPYTAGLAAAATLGPAVVPHQYYGVTPWGVYPASLFQQQAAAAAAATNSATQQSAPQAQQGQQQVLRGGASQRPLTPNQNQQGQQTDPLVAAAAVNSALAFGQGLAAGMPGYPVLAPAAYYDQTGALVVNAGARNGLGAPVRLVAPAPVIISSSAAQAAVAAAAASANGAAGGLAGTTNGPFRPLGTQQPQPQPQQPSNNLASSSFYGNNSMSSNSQSSSLFSQGSAQPANTSLGFGSSSSLGATLGSALGGFGTAGGLTNGSGRYISAAPGAEAKYRSASSASSLFSPSSTLFSSSRLRYGMSDVMPSGRSRLLEDFRNNRYPNLQLREIAGHIMEFSQDQHGSRFIQLKLERATAAERQLVFNEILQAAYQLMVDVFGNYVIQKFFEFGSHEQKLALAERIRGHVLSLALQMYGCRVIQKALEFIPSDQQNEMVRELDGHVLKCVKDQNGNHVVQKCIECVQPQSLQFIIDAFKGQVFALSTHPYGCRVIQRILEHCLPDQTLPILEELHQHTEQLVQDQYGNYVIQHVLEHGRPEDKSKIVAEIRGNVLVLSQHKFASNVVEKCVTHASRTERAVLIDEVCTMNDGPHSALYTMMKDQYANYVVQKMIDVAEPGQRKIVMHKIRPHIATLRKYTYGKHILAKLEKYYMKNGVDLGPMCGPPNGII</sequence>
<evidence type="ECO:0000313" key="12">
    <source>
        <dbReference type="Proteomes" id="UP000710432"/>
    </source>
</evidence>
<feature type="region of interest" description="Disordered" evidence="9">
    <location>
        <begin position="752"/>
        <end position="802"/>
    </location>
</feature>
<dbReference type="InterPro" id="IPR033133">
    <property type="entry name" value="PUM-HD"/>
</dbReference>
<dbReference type="PANTHER" id="PTHR12537">
    <property type="entry name" value="RNA BINDING PROTEIN PUMILIO-RELATED"/>
    <property type="match status" value="1"/>
</dbReference>
<keyword evidence="3" id="KW-0963">Cytoplasm</keyword>
<feature type="compositionally biased region" description="Low complexity" evidence="9">
    <location>
        <begin position="780"/>
        <end position="802"/>
    </location>
</feature>
<feature type="repeat" description="Pumilio" evidence="8">
    <location>
        <begin position="1087"/>
        <end position="1122"/>
    </location>
</feature>
<accession>A0A8J6KMW0</accession>
<keyword evidence="4" id="KW-0677">Repeat</keyword>
<evidence type="ECO:0000256" key="9">
    <source>
        <dbReference type="SAM" id="MobiDB-lite"/>
    </source>
</evidence>
<dbReference type="InterPro" id="IPR001313">
    <property type="entry name" value="Pumilio_RNA-bd_rpt"/>
</dbReference>
<comment type="subcellular location">
    <subcellularLocation>
        <location evidence="1">Cytoplasm</location>
        <location evidence="1">P-body</location>
    </subcellularLocation>
    <subcellularLocation>
        <location evidence="2">Cytoplasmic granule</location>
    </subcellularLocation>
</comment>
<evidence type="ECO:0000256" key="3">
    <source>
        <dbReference type="ARBA" id="ARBA00022490"/>
    </source>
</evidence>
<dbReference type="Gene3D" id="1.25.10.10">
    <property type="entry name" value="Leucine-rich Repeat Variant"/>
    <property type="match status" value="1"/>
</dbReference>
<dbReference type="SUPFAM" id="SSF48371">
    <property type="entry name" value="ARM repeat"/>
    <property type="match status" value="1"/>
</dbReference>
<dbReference type="GO" id="GO:0000932">
    <property type="term" value="C:P-body"/>
    <property type="evidence" value="ECO:0007669"/>
    <property type="project" value="UniProtKB-SubCell"/>
</dbReference>
<feature type="repeat" description="Pumilio" evidence="8">
    <location>
        <begin position="979"/>
        <end position="1014"/>
    </location>
</feature>
<dbReference type="PROSITE" id="PS50302">
    <property type="entry name" value="PUM"/>
    <property type="match status" value="8"/>
</dbReference>